<keyword evidence="3" id="KW-1185">Reference proteome</keyword>
<proteinExistence type="predicted"/>
<dbReference type="SUPFAM" id="SSF55545">
    <property type="entry name" value="beta-N-acetylhexosaminidase-like domain"/>
    <property type="match status" value="1"/>
</dbReference>
<evidence type="ECO:0000256" key="1">
    <source>
        <dbReference type="ARBA" id="ARBA00022801"/>
    </source>
</evidence>
<organism evidence="2 3">
    <name type="scientific">Phaeomoniella chlamydospora</name>
    <name type="common">Phaeoacremonium chlamydosporum</name>
    <dbReference type="NCBI Taxonomy" id="158046"/>
    <lineage>
        <taxon>Eukaryota</taxon>
        <taxon>Fungi</taxon>
        <taxon>Dikarya</taxon>
        <taxon>Ascomycota</taxon>
        <taxon>Pezizomycotina</taxon>
        <taxon>Eurotiomycetes</taxon>
        <taxon>Chaetothyriomycetidae</taxon>
        <taxon>Phaeomoniellales</taxon>
        <taxon>Phaeomoniellaceae</taxon>
        <taxon>Phaeomoniella</taxon>
    </lineage>
</organism>
<gene>
    <name evidence="2" type="ORF">UCRPC4_g01787</name>
</gene>
<dbReference type="PANTHER" id="PTHR37842:SF2">
    <property type="entry name" value="GYLCOSYL HYDROLASE 115 C-TERMINAL DOMAIN-CONTAINING PROTEIN"/>
    <property type="match status" value="1"/>
</dbReference>
<evidence type="ECO:0000313" key="2">
    <source>
        <dbReference type="EMBL" id="KKY25523.1"/>
    </source>
</evidence>
<reference evidence="2 3" key="1">
    <citation type="submission" date="2015-05" db="EMBL/GenBank/DDBJ databases">
        <title>Distinctive expansion of gene families associated with plant cell wall degradation and secondary metabolism in the genomes of grapevine trunk pathogens.</title>
        <authorList>
            <person name="Lawrence D.P."/>
            <person name="Travadon R."/>
            <person name="Rolshausen P.E."/>
            <person name="Baumgartner K."/>
        </authorList>
    </citation>
    <scope>NUCLEOTIDE SEQUENCE [LARGE SCALE GENOMIC DNA]</scope>
    <source>
        <strain evidence="2">UCRPC4</strain>
    </source>
</reference>
<dbReference type="InterPro" id="IPR042301">
    <property type="entry name" value="GH115_sf"/>
</dbReference>
<evidence type="ECO:0000313" key="3">
    <source>
        <dbReference type="Proteomes" id="UP000053317"/>
    </source>
</evidence>
<dbReference type="AlphaFoldDB" id="A0A0G2GQ76"/>
<dbReference type="InterPro" id="IPR029018">
    <property type="entry name" value="Hex-like_dom2"/>
</dbReference>
<sequence length="263" mass="30090">MEPMDPCKAPACIIIGSLEGSSVVRKFAQHNRLRVDDIEGQWESYVTTMVPEPVPGWERALVIAGSDKRGTIYGIYSLSEQIGVSPWYWWADVPPPQRSNVYARHIRVQHGPPSVKYRGIFLNDEAPSLTGSVLEKIGPCYGFKFYEKVFELLLRLKVSSTPLFFKDDPLNQITAHEWGIVISTSHHEPMQRAMTEWFAENPEGSWSWLESKEKIKQYFREGAQCAKDFESYITIGMRGDGDRAMAADDPHTTLRKYWITNEK</sequence>
<dbReference type="PANTHER" id="PTHR37842">
    <property type="match status" value="1"/>
</dbReference>
<reference evidence="2 3" key="2">
    <citation type="submission" date="2015-05" db="EMBL/GenBank/DDBJ databases">
        <authorList>
            <person name="Morales-Cruz A."/>
            <person name="Amrine K.C."/>
            <person name="Cantu D."/>
        </authorList>
    </citation>
    <scope>NUCLEOTIDE SEQUENCE [LARGE SCALE GENOMIC DNA]</scope>
    <source>
        <strain evidence="2">UCRPC4</strain>
    </source>
</reference>
<keyword evidence="1" id="KW-0378">Hydrolase</keyword>
<dbReference type="Proteomes" id="UP000053317">
    <property type="component" value="Unassembled WGS sequence"/>
</dbReference>
<accession>A0A0G2GQ76</accession>
<dbReference type="OrthoDB" id="4849794at2759"/>
<dbReference type="Gene3D" id="3.30.379.10">
    <property type="entry name" value="Chitobiase/beta-hexosaminidase domain 2-like"/>
    <property type="match status" value="1"/>
</dbReference>
<dbReference type="Gene3D" id="3.20.20.520">
    <property type="entry name" value="Glycosyl hydrolase family 115"/>
    <property type="match status" value="1"/>
</dbReference>
<dbReference type="InterPro" id="IPR031924">
    <property type="entry name" value="GH115"/>
</dbReference>
<dbReference type="GO" id="GO:0016787">
    <property type="term" value="F:hydrolase activity"/>
    <property type="evidence" value="ECO:0007669"/>
    <property type="project" value="UniProtKB-KW"/>
</dbReference>
<dbReference type="Pfam" id="PF15979">
    <property type="entry name" value="Glyco_hydro_115"/>
    <property type="match status" value="1"/>
</dbReference>
<protein>
    <submittedName>
        <fullName evidence="2">Uncharacterized protein</fullName>
    </submittedName>
</protein>
<name>A0A0G2GQ76_PHACM</name>
<comment type="caution">
    <text evidence="2">The sequence shown here is derived from an EMBL/GenBank/DDBJ whole genome shotgun (WGS) entry which is preliminary data.</text>
</comment>
<dbReference type="EMBL" id="LCWF01000041">
    <property type="protein sequence ID" value="KKY25523.1"/>
    <property type="molecule type" value="Genomic_DNA"/>
</dbReference>